<evidence type="ECO:0000313" key="1">
    <source>
        <dbReference type="EMBL" id="MDP9836150.1"/>
    </source>
</evidence>
<gene>
    <name evidence="1" type="ORF">J2T09_000892</name>
</gene>
<dbReference type="EMBL" id="JAUSRF010000002">
    <property type="protein sequence ID" value="MDP9836150.1"/>
    <property type="molecule type" value="Genomic_DNA"/>
</dbReference>
<dbReference type="RefSeq" id="WP_306831497.1">
    <property type="nucleotide sequence ID" value="NZ_JAUSRF010000002.1"/>
</dbReference>
<evidence type="ECO:0000313" key="2">
    <source>
        <dbReference type="Proteomes" id="UP001241472"/>
    </source>
</evidence>
<keyword evidence="2" id="KW-1185">Reference proteome</keyword>
<name>A0ABT9PPM2_9HYPH</name>
<proteinExistence type="predicted"/>
<organism evidence="1 2">
    <name type="scientific">Neorhizobium huautlense</name>
    <dbReference type="NCBI Taxonomy" id="67774"/>
    <lineage>
        <taxon>Bacteria</taxon>
        <taxon>Pseudomonadati</taxon>
        <taxon>Pseudomonadota</taxon>
        <taxon>Alphaproteobacteria</taxon>
        <taxon>Hyphomicrobiales</taxon>
        <taxon>Rhizobiaceae</taxon>
        <taxon>Rhizobium/Agrobacterium group</taxon>
        <taxon>Neorhizobium</taxon>
    </lineage>
</organism>
<evidence type="ECO:0008006" key="3">
    <source>
        <dbReference type="Google" id="ProtNLM"/>
    </source>
</evidence>
<dbReference type="Proteomes" id="UP001241472">
    <property type="component" value="Unassembled WGS sequence"/>
</dbReference>
<accession>A0ABT9PPM2</accession>
<comment type="caution">
    <text evidence="1">The sequence shown here is derived from an EMBL/GenBank/DDBJ whole genome shotgun (WGS) entry which is preliminary data.</text>
</comment>
<protein>
    <recommendedName>
        <fullName evidence="3">SpoVT-AbrB domain-containing protein</fullName>
    </recommendedName>
</protein>
<sequence>MMEVPMRPVSLNMKSKIIRKDGVRMVVIPEEFFLVGEEVDLLQDRDGVISISPGEEWAREELWARFNPFVEWQNGTWPKETPKGDED</sequence>
<reference evidence="1 2" key="1">
    <citation type="submission" date="2023-07" db="EMBL/GenBank/DDBJ databases">
        <title>Sorghum-associated microbial communities from plants grown in Nebraska, USA.</title>
        <authorList>
            <person name="Schachtman D."/>
        </authorList>
    </citation>
    <scope>NUCLEOTIDE SEQUENCE [LARGE SCALE GENOMIC DNA]</scope>
    <source>
        <strain evidence="1 2">DS1307</strain>
    </source>
</reference>